<dbReference type="InterPro" id="IPR002701">
    <property type="entry name" value="CM_II_prokaryot"/>
</dbReference>
<protein>
    <submittedName>
        <fullName evidence="4">Monofunctional chorismate mutase</fullName>
    </submittedName>
</protein>
<evidence type="ECO:0000313" key="4">
    <source>
        <dbReference type="EMBL" id="SHH44602.1"/>
    </source>
</evidence>
<evidence type="ECO:0000259" key="3">
    <source>
        <dbReference type="PROSITE" id="PS51168"/>
    </source>
</evidence>
<dbReference type="PANTHER" id="PTHR38041:SF1">
    <property type="entry name" value="CHORISMATE MUTASE"/>
    <property type="match status" value="1"/>
</dbReference>
<gene>
    <name evidence="4" type="ORF">SAMN04488530_15011</name>
</gene>
<dbReference type="Gene3D" id="1.20.59.10">
    <property type="entry name" value="Chorismate mutase"/>
    <property type="match status" value="1"/>
</dbReference>
<organism evidence="4 5">
    <name type="scientific">Asaccharospora irregularis DSM 2635</name>
    <dbReference type="NCBI Taxonomy" id="1121321"/>
    <lineage>
        <taxon>Bacteria</taxon>
        <taxon>Bacillati</taxon>
        <taxon>Bacillota</taxon>
        <taxon>Clostridia</taxon>
        <taxon>Peptostreptococcales</taxon>
        <taxon>Peptostreptococcaceae</taxon>
        <taxon>Asaccharospora</taxon>
    </lineage>
</organism>
<dbReference type="AlphaFoldDB" id="A0A1M5T1Q4"/>
<dbReference type="PANTHER" id="PTHR38041">
    <property type="entry name" value="CHORISMATE MUTASE"/>
    <property type="match status" value="1"/>
</dbReference>
<dbReference type="SUPFAM" id="SSF48600">
    <property type="entry name" value="Chorismate mutase II"/>
    <property type="match status" value="1"/>
</dbReference>
<evidence type="ECO:0000313" key="5">
    <source>
        <dbReference type="Proteomes" id="UP000243255"/>
    </source>
</evidence>
<dbReference type="GO" id="GO:0009697">
    <property type="term" value="P:salicylic acid biosynthetic process"/>
    <property type="evidence" value="ECO:0007669"/>
    <property type="project" value="TreeGrafter"/>
</dbReference>
<sequence length="88" mass="10641">MEYLEKLRSEIDDIDRELIKLFEKRIDIVLKIGDYKKNKNMEIFQEDREKQVLKNALSNLENTEYSEEIVRMLSCIMDISKDIQKEKI</sequence>
<proteinExistence type="predicted"/>
<evidence type="ECO:0000256" key="1">
    <source>
        <dbReference type="ARBA" id="ARBA00023235"/>
    </source>
</evidence>
<name>A0A1M5T1Q4_9FIRM</name>
<dbReference type="GO" id="GO:0004106">
    <property type="term" value="F:chorismate mutase activity"/>
    <property type="evidence" value="ECO:0007669"/>
    <property type="project" value="InterPro"/>
</dbReference>
<dbReference type="InterPro" id="IPR051331">
    <property type="entry name" value="Chorismate_mutase-related"/>
</dbReference>
<accession>A0A1M5T1Q4</accession>
<dbReference type="EMBL" id="FQWX01000050">
    <property type="protein sequence ID" value="SHH44602.1"/>
    <property type="molecule type" value="Genomic_DNA"/>
</dbReference>
<dbReference type="GO" id="GO:0046417">
    <property type="term" value="P:chorismate metabolic process"/>
    <property type="evidence" value="ECO:0007669"/>
    <property type="project" value="InterPro"/>
</dbReference>
<feature type="coiled-coil region" evidence="2">
    <location>
        <begin position="4"/>
        <end position="63"/>
    </location>
</feature>
<dbReference type="NCBIfam" id="TIGR01805">
    <property type="entry name" value="CM_mono_grmpos"/>
    <property type="match status" value="1"/>
</dbReference>
<keyword evidence="5" id="KW-1185">Reference proteome</keyword>
<dbReference type="Pfam" id="PF01817">
    <property type="entry name" value="CM_2"/>
    <property type="match status" value="1"/>
</dbReference>
<dbReference type="SMART" id="SM00830">
    <property type="entry name" value="CM_2"/>
    <property type="match status" value="1"/>
</dbReference>
<dbReference type="InterPro" id="IPR011279">
    <property type="entry name" value="Chorismate_mutase_GmP"/>
</dbReference>
<dbReference type="STRING" id="1121321.SAMN04488530_15011"/>
<keyword evidence="2" id="KW-0175">Coiled coil</keyword>
<dbReference type="RefSeq" id="WP_073127639.1">
    <property type="nucleotide sequence ID" value="NZ_BAABCH010000070.1"/>
</dbReference>
<dbReference type="InterPro" id="IPR036263">
    <property type="entry name" value="Chorismate_II_sf"/>
</dbReference>
<dbReference type="OrthoDB" id="9802281at2"/>
<dbReference type="InterPro" id="IPR036979">
    <property type="entry name" value="CM_dom_sf"/>
</dbReference>
<dbReference type="PROSITE" id="PS51168">
    <property type="entry name" value="CHORISMATE_MUT_2"/>
    <property type="match status" value="1"/>
</dbReference>
<keyword evidence="1" id="KW-0413">Isomerase</keyword>
<dbReference type="Proteomes" id="UP000243255">
    <property type="component" value="Unassembled WGS sequence"/>
</dbReference>
<feature type="domain" description="Chorismate mutase" evidence="3">
    <location>
        <begin position="1"/>
        <end position="88"/>
    </location>
</feature>
<evidence type="ECO:0000256" key="2">
    <source>
        <dbReference type="SAM" id="Coils"/>
    </source>
</evidence>
<reference evidence="5" key="1">
    <citation type="submission" date="2016-11" db="EMBL/GenBank/DDBJ databases">
        <authorList>
            <person name="Varghese N."/>
            <person name="Submissions S."/>
        </authorList>
    </citation>
    <scope>NUCLEOTIDE SEQUENCE [LARGE SCALE GENOMIC DNA]</scope>
    <source>
        <strain evidence="5">DSM 2635</strain>
    </source>
</reference>